<evidence type="ECO:0000256" key="1">
    <source>
        <dbReference type="SAM" id="MobiDB-lite"/>
    </source>
</evidence>
<proteinExistence type="predicted"/>
<evidence type="ECO:0000313" key="3">
    <source>
        <dbReference type="EMBL" id="QSZ30439.1"/>
    </source>
</evidence>
<feature type="transmembrane region" description="Helical" evidence="2">
    <location>
        <begin position="105"/>
        <end position="130"/>
    </location>
</feature>
<evidence type="ECO:0000256" key="2">
    <source>
        <dbReference type="SAM" id="Phobius"/>
    </source>
</evidence>
<feature type="compositionally biased region" description="Low complexity" evidence="1">
    <location>
        <begin position="64"/>
        <end position="74"/>
    </location>
</feature>
<dbReference type="OrthoDB" id="3560987at2759"/>
<evidence type="ECO:0000313" key="4">
    <source>
        <dbReference type="Proteomes" id="UP000672032"/>
    </source>
</evidence>
<protein>
    <submittedName>
        <fullName evidence="3">Uncharacterized protein</fullName>
    </submittedName>
</protein>
<accession>A0A8A3P978</accession>
<keyword evidence="2" id="KW-1133">Transmembrane helix</keyword>
<keyword evidence="2" id="KW-0812">Transmembrane</keyword>
<gene>
    <name evidence="3" type="ORF">DSL72_004962</name>
</gene>
<dbReference type="AlphaFoldDB" id="A0A8A3P978"/>
<feature type="compositionally biased region" description="Basic and acidic residues" evidence="1">
    <location>
        <begin position="37"/>
        <end position="58"/>
    </location>
</feature>
<reference evidence="3" key="1">
    <citation type="submission" date="2020-10" db="EMBL/GenBank/DDBJ databases">
        <title>Genome Sequence of Monilinia vaccinii-corymbosi Sheds Light on Mummy Berry Disease Infection of Blueberry and Mating Type.</title>
        <authorList>
            <person name="Yow A.G."/>
            <person name="Zhang Y."/>
            <person name="Bansal K."/>
            <person name="Eacker S.M."/>
            <person name="Sullivan S."/>
            <person name="Liachko I."/>
            <person name="Cubeta M.A."/>
            <person name="Rollins J.A."/>
            <person name="Ashrafi H."/>
        </authorList>
    </citation>
    <scope>NUCLEOTIDE SEQUENCE</scope>
    <source>
        <strain evidence="3">RL-1</strain>
    </source>
</reference>
<name>A0A8A3P978_9HELO</name>
<dbReference type="EMBL" id="CP063405">
    <property type="protein sequence ID" value="QSZ30439.1"/>
    <property type="molecule type" value="Genomic_DNA"/>
</dbReference>
<feature type="compositionally biased region" description="Basic and acidic residues" evidence="1">
    <location>
        <begin position="1"/>
        <end position="29"/>
    </location>
</feature>
<feature type="region of interest" description="Disordered" evidence="1">
    <location>
        <begin position="1"/>
        <end position="74"/>
    </location>
</feature>
<keyword evidence="2" id="KW-0472">Membrane</keyword>
<dbReference type="Proteomes" id="UP000672032">
    <property type="component" value="Chromosome 1"/>
</dbReference>
<keyword evidence="4" id="KW-1185">Reference proteome</keyword>
<organism evidence="3 4">
    <name type="scientific">Monilinia vaccinii-corymbosi</name>
    <dbReference type="NCBI Taxonomy" id="61207"/>
    <lineage>
        <taxon>Eukaryota</taxon>
        <taxon>Fungi</taxon>
        <taxon>Dikarya</taxon>
        <taxon>Ascomycota</taxon>
        <taxon>Pezizomycotina</taxon>
        <taxon>Leotiomycetes</taxon>
        <taxon>Helotiales</taxon>
        <taxon>Sclerotiniaceae</taxon>
        <taxon>Monilinia</taxon>
    </lineage>
</organism>
<sequence length="172" mass="19018">MAYSRDDLIADSDVDKQAHHAINTKEKNHANSRIRRRSDAEKKNKKEKDDKEKERDTDTDSLISAASTTPSTSYPSKCPLCFLLSGMIEAEDGKQTGCLLRRVQLWHAIPLCLLAIINLLPIIVALLGFAGYKITMGVQRVVVGMLKSDLEVEPYVEKESVGETDGGTLVES</sequence>